<dbReference type="AlphaFoldDB" id="A0A1G8MNX5"/>
<gene>
    <name evidence="1" type="ORF">SAMN04487954_10166</name>
</gene>
<evidence type="ECO:0000313" key="1">
    <source>
        <dbReference type="EMBL" id="SDI69592.1"/>
    </source>
</evidence>
<organism evidence="1 2">
    <name type="scientific">Billgrantia gudaonensis</name>
    <dbReference type="NCBI Taxonomy" id="376427"/>
    <lineage>
        <taxon>Bacteria</taxon>
        <taxon>Pseudomonadati</taxon>
        <taxon>Pseudomonadota</taxon>
        <taxon>Gammaproteobacteria</taxon>
        <taxon>Oceanospirillales</taxon>
        <taxon>Halomonadaceae</taxon>
        <taxon>Billgrantia</taxon>
    </lineage>
</organism>
<dbReference type="Proteomes" id="UP000198525">
    <property type="component" value="Unassembled WGS sequence"/>
</dbReference>
<dbReference type="RefSeq" id="WP_089681946.1">
    <property type="nucleotide sequence ID" value="NZ_FNES01000001.1"/>
</dbReference>
<dbReference type="EMBL" id="FNES01000001">
    <property type="protein sequence ID" value="SDI69592.1"/>
    <property type="molecule type" value="Genomic_DNA"/>
</dbReference>
<name>A0A1G8MNX5_9GAMM</name>
<keyword evidence="2" id="KW-1185">Reference proteome</keyword>
<sequence length="74" mass="8405">MKDIELIPDPIDGWIMMCPCGATEIRTRKCTRWETFELHALELNRYRITCKTCGNATEKRSLDSKIGVTSATPS</sequence>
<dbReference type="OrthoDB" id="6169506at2"/>
<evidence type="ECO:0000313" key="2">
    <source>
        <dbReference type="Proteomes" id="UP000198525"/>
    </source>
</evidence>
<reference evidence="1 2" key="1">
    <citation type="submission" date="2016-10" db="EMBL/GenBank/DDBJ databases">
        <authorList>
            <person name="de Groot N.N."/>
        </authorList>
    </citation>
    <scope>NUCLEOTIDE SEQUENCE [LARGE SCALE GENOMIC DNA]</scope>
    <source>
        <strain evidence="1 2">CGMCC 1.6133</strain>
    </source>
</reference>
<protein>
    <submittedName>
        <fullName evidence="1">Uncharacterized protein</fullName>
    </submittedName>
</protein>
<proteinExistence type="predicted"/>
<accession>A0A1G8MNX5</accession>